<dbReference type="VEuPathDB" id="PlasmoDB:PRCDC_0037700"/>
<dbReference type="Gene3D" id="1.10.1900.40">
    <property type="entry name" value="Acidic terminal segments, variant surface antigen of PfEMP1"/>
    <property type="match status" value="2"/>
</dbReference>
<dbReference type="InterPro" id="IPR004258">
    <property type="entry name" value="DBL"/>
</dbReference>
<feature type="domain" description="Duffy-antigen binding" evidence="4">
    <location>
        <begin position="1171"/>
        <end position="1371"/>
    </location>
</feature>
<feature type="domain" description="Duffy-binding-like" evidence="8">
    <location>
        <begin position="307"/>
        <end position="469"/>
    </location>
</feature>
<dbReference type="GO" id="GO:0046789">
    <property type="term" value="F:host cell surface receptor binding"/>
    <property type="evidence" value="ECO:0007669"/>
    <property type="project" value="InterPro"/>
</dbReference>
<feature type="region of interest" description="Disordered" evidence="2">
    <location>
        <begin position="2679"/>
        <end position="2715"/>
    </location>
</feature>
<evidence type="ECO:0000256" key="2">
    <source>
        <dbReference type="SAM" id="MobiDB-lite"/>
    </source>
</evidence>
<dbReference type="OrthoDB" id="379146at2759"/>
<feature type="compositionally biased region" description="Polar residues" evidence="2">
    <location>
        <begin position="2705"/>
        <end position="2715"/>
    </location>
</feature>
<dbReference type="InterPro" id="IPR041480">
    <property type="entry name" value="CIDR1_gamma"/>
</dbReference>
<reference evidence="9 10" key="1">
    <citation type="submission" date="2016-09" db="EMBL/GenBank/DDBJ databases">
        <authorList>
            <consortium name="Pathogen Informatics"/>
        </authorList>
    </citation>
    <scope>NUCLEOTIDE SEQUENCE [LARGE SCALE GENOMIC DNA]</scope>
</reference>
<dbReference type="Pfam" id="PF15447">
    <property type="entry name" value="NTS"/>
    <property type="match status" value="1"/>
</dbReference>
<dbReference type="Gene3D" id="1.20.58.830">
    <property type="match status" value="5"/>
</dbReference>
<evidence type="ECO:0000313" key="10">
    <source>
        <dbReference type="Proteomes" id="UP000240500"/>
    </source>
</evidence>
<dbReference type="GO" id="GO:0016020">
    <property type="term" value="C:membrane"/>
    <property type="evidence" value="ECO:0007669"/>
    <property type="project" value="InterPro"/>
</dbReference>
<dbReference type="Pfam" id="PF03011">
    <property type="entry name" value="PFEMP"/>
    <property type="match status" value="2"/>
</dbReference>
<protein>
    <submittedName>
        <fullName evidence="9">Erythrocyte membrane protein 1, PfEMP1, putative</fullName>
    </submittedName>
</protein>
<feature type="compositionally biased region" description="Acidic residues" evidence="2">
    <location>
        <begin position="742"/>
        <end position="759"/>
    </location>
</feature>
<dbReference type="InterPro" id="IPR054595">
    <property type="entry name" value="DBL_C"/>
</dbReference>
<feature type="compositionally biased region" description="Basic and acidic residues" evidence="2">
    <location>
        <begin position="1220"/>
        <end position="1231"/>
    </location>
</feature>
<name>A0A2P9DTU6_PLARE</name>
<dbReference type="Pfam" id="PF22672">
    <property type="entry name" value="DBL_C"/>
    <property type="match status" value="2"/>
</dbReference>
<feature type="coiled-coil region" evidence="1">
    <location>
        <begin position="3008"/>
        <end position="3035"/>
    </location>
</feature>
<feature type="domain" description="Duffy-antigen binding" evidence="4">
    <location>
        <begin position="113"/>
        <end position="303"/>
    </location>
</feature>
<evidence type="ECO:0000259" key="5">
    <source>
        <dbReference type="Pfam" id="PF15445"/>
    </source>
</evidence>
<dbReference type="SUPFAM" id="SSF140924">
    <property type="entry name" value="Duffy binding domain-like"/>
    <property type="match status" value="7"/>
</dbReference>
<dbReference type="EMBL" id="OFAE01000009">
    <property type="protein sequence ID" value="SOV84010.1"/>
    <property type="molecule type" value="Genomic_DNA"/>
</dbReference>
<evidence type="ECO:0000256" key="1">
    <source>
        <dbReference type="SAM" id="Coils"/>
    </source>
</evidence>
<feature type="compositionally biased region" description="Basic and acidic residues" evidence="2">
    <location>
        <begin position="2679"/>
        <end position="2688"/>
    </location>
</feature>
<proteinExistence type="predicted"/>
<feature type="region of interest" description="Disordered" evidence="2">
    <location>
        <begin position="1798"/>
        <end position="1829"/>
    </location>
</feature>
<feature type="region of interest" description="Disordered" evidence="2">
    <location>
        <begin position="1867"/>
        <end position="1886"/>
    </location>
</feature>
<sequence length="3142" mass="364802">MAPRVGSGNPKDASAKHLFDRIGKIVHEEVKKDAYSYRSQLKGELKKAKFYDGRVEQHPNEDPCKLRYTHDTNVTVGQNNENPCHGRQSVRFSDEKGAECYRTRINGNEKYSGACAPLRRLHLCDKNLEQIRPEQITNTHNLLVDVLLAAQHEGKSLVVKHKEYKKENDAFDTNICTVLARSFADIGDIIRGKDMYLGHKQGKQHLEKNLKNIFKNIYEGLKDPIATERYKQDNETGNYYQLREDWWALNREQVWKAITCDAEEKDTYFKNSSGGEYSFSGGKCRHRDGNVPTNLDYVPQYLRWFHEWTEDFCRKRKVKLENAIKKCREGDDGEDKYCTLNGYDCTKSIRGDDYLVPDSDCTKCSVACDPYVKWIDIEKREFEKQKKKYANEINGSNEKTKKDTKQGPINNLYVKKFYDELQDKYKTVEKFLQLLSKENICKSEPKVGQNKANAVDFNEDPDNTFSHTEYCDPCPWCGVHKEGSKWIANNVNSCGKKEKTIYDPNDTTTITILSTGIGKQSILQKLKDFCSDNTEIKNDIWKCNYYNSEKNDCILQDRKVNTNNKTIMSYDAFFWIWVSRMLHDSIDWRTQLNNCINNGKLTKCIRDCKKSCKCFEKWVEKKKEEWKSIEQHFDKQKDMKDHERHIILELILKLFFMDKIEEAYGKEESKELKEKLNKINDHKVIKDTEHSQDAIKILLQHEEEVAKKCLAANPNDDCPEVHPDSQPYHKDDDHHSDHEDEHNDELDEEEDNNVEAEEDNSNHAESAVCKIVEEHFKLKNILKGKKVIDGCNEKCDKTWSCNSNEIESGNDGTCIPPRRQALCISNLKFNGQTEDENKLREAFINCVAKETYFLWEKYKKKNTGAEEKLKKGEIPDDFKRMMYYTYGDYRDLLFGTDIMKKNDNTNKVIKNINEFFECTKDNEGEVTKKREDCWNKHKKVIWDALLCGLTHDLNEDEKKKIEENTEYQYTNLNSSLEEFAQRPQFLRWYIEWSDEFCTERKKLEDKVAKDCSKAKDFEGCDKPNTKVKGNCANACSKYKEYITKKKTQYESQKKTFEAEKNGDKSEYKAYSNKEASEYLKDKCLFRSCECMGKVKTITDYWTNPHTTYENPDLSKKCQCPTPPCEIVDKILGTKDGRGYRDGCKWKYDTTRRGLVEWNCGKTSGEKDGDVVCVPPRRQRLYLHDLQEFTGNSQEELRKTFIECAAVETFFAWHEYKKEKQKEEKERKERQDGLYTLSSDHSDAEQKELDGGTIPEEFKRQMFYTLADYRDILYRGDTVNGGNTGTGASSNTETLKEKIDKVFEKSGDKKTPSDKEQRENWWNEYGQHIWYGMLCALSYDTKTKEKNKDVRDKLISPQNKNNYNDVSFQGGFDNTDTSSAKKTKDSATTETKLEDFVKRPQYFRWLEEWGDVFCTKRTFKLKMIKEDCGADNSSKNCGDDGFDCDKMCPNKNEVFSDFTCQSCAISCRKYKKWIKRKKDEFTKQQQKYTNAIKDPKNKSGDTYDNKFIKTLEENYSSADSFLNNLKGPCKNNNGGSNINFKEGETFEHAENCKPCPVIDVNIKNGHCEYASNGNTCNGGKITEQDIEKMNDLNGNIDMLVSDNGKNKIPEDLNVCENSGIFDGIKENKWECGKFCGLDVCKPIPSDKENVETQYILIRTLFKHWVENFLQDYNKINAKISHCTKNGENKCIKGCKNKCNCVEKWINKKITEWEKIRDRYLEPYISEGSDTYFNVISFLETLKPQTHVLKAIEPFTDLRDFQDTCGGTDPVNSKKEDGNKKDVVECLLIRLKNRIDSCKTQHRHTHDKPCPATLPTNDEPPPSDTLQPHMLSSPPFCNIPGNPCAPIGATNVVSVMEVAEILHQEAKDKMLERSGKKDGDSKGKSVLEADASKGEYKCGGNGNELIGDKICDINTRHSNAKNGSSNNPCHGKGPDRLKIGQTWSKKGTRDTTYDDFYLPQRREHMCTSNLEYLLKARGGQFGQVESGKCTHSFLGDVLLAAKKEAEFIKSKVSNNDNGSAICRAMKNSFADIGDIIRGTDLWDINGDATGVQNNLKDIFSKITEELKKQHPDKFNDNDKYATDDPKHTKLRADWWEANRDQVWKAMQCPPTTSQARSGGNIECGDTTPYDDYIPQRLRWMTEWAEWYCKMQKEEYKTLQEGCRKCRSEKCKNGHPNCTKCITACEAYTKRIKDWEKQWDEMKEKYEKLYKKAKDSDTTTSSDDPKDEKDVVAFLKKLHEKNKENKIYSTAAGYIHQEAKYLDCNTQTQFCDKKNGETSPSSKDNDKEYAFRDKPYDHEQACACVGRNPDVKVLEEPCDIVDEILINMYGKMITGCCEPKKYETYEWQCDKQSGLVTEDGICMPPRRQKLCLYHLTELSDAAKGEDLRDAFIKCAAEETFLLWQYYKSKNDSDAKILDRGFIPPQFLRSMMYTFADYRDICFGTNISKKDDDVDIAKQKIDKILPKEKYKKADKKREELWNEYSPSIWRGMLCALSHASGNKKKVRIQLNSTYINNDIKEYLEEFAERPPFLRWYIEWSDKFCREQKKEYNKLVEGCRQYKCNGKNGDEVRKEQCEKSCKAYKTFIDDWKPQWTQQSEKYQNLYTRAKQYNTNNTSIDETEKKHLKYLNELKDPSGNSDIYSKAAGYLEKEGYISECMEQDNFSNVDDEKYAFKDYPHDHQTKCDCKKKEAPPLVPPTEVPKEKTRPKSQPSRQAESPHLQNAILSSTIMWSVGISFAFISYFLLKKKSKFPVDLFSIMEIPQNDYDIPTLKSKNRYIPYKSAQHKGKTYLYVERDTDEEKYMYMSDTSDITSSESEYEEMDINDIYTYQSPKYKTLIEVVLEPSKRDTFNTPSADTPSNKFTDDEWNELKHDFISQYLQNTEPNILHDNVDNNTHPNTLYFDKPEEKPFIMSIHDRDLYTGEEISYNVNMSINTMDDPKYVSNNVYSGIDLINDTLSGNKHIDIYDEVLKRKENELFGTNHTKNTSNNCVAKLTNSDPIMNQLDLLDKWLDRHRDMCEKLENNDERLAKLKQEWNKDNNKHNGENNINKTLNTDVSIEIDMDNPKTINQFSNMDTNVDTPTMDNMEDDIYYDVNDDDKPSVDDIPMDHNKVDVPKKVHVEMKILNNTSNGSLEQQFPISDVWNI</sequence>
<feature type="region of interest" description="Disordered" evidence="2">
    <location>
        <begin position="1917"/>
        <end position="1938"/>
    </location>
</feature>
<feature type="region of interest" description="Disordered" evidence="2">
    <location>
        <begin position="714"/>
        <end position="764"/>
    </location>
</feature>
<feature type="domain" description="Cysteine-rich interdomain region 1 gamma" evidence="7">
    <location>
        <begin position="1593"/>
        <end position="1641"/>
    </location>
</feature>
<feature type="domain" description="Duffy-antigen binding" evidence="4">
    <location>
        <begin position="812"/>
        <end position="986"/>
    </location>
</feature>
<dbReference type="VEuPathDB" id="PlasmoDB:PRG01_0000900"/>
<dbReference type="FunFam" id="1.20.58.1930:FF:000001">
    <property type="entry name" value="Erythrocyte membrane protein 1, PfEMP1"/>
    <property type="match status" value="1"/>
</dbReference>
<dbReference type="InterPro" id="IPR029210">
    <property type="entry name" value="PfEMP1_NTS"/>
</dbReference>
<dbReference type="Gene3D" id="1.20.58.1930">
    <property type="match status" value="2"/>
</dbReference>
<feature type="coiled-coil region" evidence="1">
    <location>
        <begin position="2182"/>
        <end position="2209"/>
    </location>
</feature>
<dbReference type="Pfam" id="PF05424">
    <property type="entry name" value="Duffy_binding"/>
    <property type="match status" value="5"/>
</dbReference>
<accession>A0A2P9DTU6</accession>
<dbReference type="FunFam" id="1.20.58.830:FF:000005">
    <property type="entry name" value="Erythrocyte membrane protein 1, PfEMP1"/>
    <property type="match status" value="1"/>
</dbReference>
<evidence type="ECO:0000259" key="7">
    <source>
        <dbReference type="Pfam" id="PF18562"/>
    </source>
</evidence>
<feature type="domain" description="Duffy-antigen binding" evidence="4">
    <location>
        <begin position="1954"/>
        <end position="2136"/>
    </location>
</feature>
<feature type="domain" description="Plasmodium falciparum erythrocyte membrane protein 1 acidic terminal segment" evidence="5">
    <location>
        <begin position="2725"/>
        <end position="3142"/>
    </location>
</feature>
<dbReference type="Pfam" id="PF18562">
    <property type="entry name" value="CIDR1_gamma"/>
    <property type="match status" value="1"/>
</dbReference>
<gene>
    <name evidence="9" type="ORF">PRG01_0000900</name>
</gene>
<dbReference type="InterPro" id="IPR044932">
    <property type="entry name" value="PfEMP1_ATS_sf"/>
</dbReference>
<dbReference type="Proteomes" id="UP000240500">
    <property type="component" value="Unassembled WGS sequence"/>
</dbReference>
<keyword evidence="1" id="KW-0175">Coiled coil</keyword>
<dbReference type="Gene3D" id="1.20.1310.20">
    <property type="entry name" value="Duffy-antigen binding domain"/>
    <property type="match status" value="5"/>
</dbReference>
<evidence type="ECO:0000259" key="6">
    <source>
        <dbReference type="Pfam" id="PF15447"/>
    </source>
</evidence>
<dbReference type="InterPro" id="IPR029211">
    <property type="entry name" value="PfEMP1_ATS"/>
</dbReference>
<feature type="compositionally biased region" description="Basic and acidic residues" evidence="2">
    <location>
        <begin position="719"/>
        <end position="741"/>
    </location>
</feature>
<dbReference type="InterPro" id="IPR042202">
    <property type="entry name" value="Duffy-ag-bd_sf"/>
</dbReference>
<feature type="compositionally biased region" description="Basic and acidic residues" evidence="2">
    <location>
        <begin position="1239"/>
        <end position="1251"/>
    </location>
</feature>
<dbReference type="Pfam" id="PF15445">
    <property type="entry name" value="ATS"/>
    <property type="match status" value="1"/>
</dbReference>
<dbReference type="FunFam" id="1.20.58.830:FF:000021">
    <property type="entry name" value="Erythrocyte membrane protein 1, PfEMP1"/>
    <property type="match status" value="1"/>
</dbReference>
<evidence type="ECO:0000259" key="8">
    <source>
        <dbReference type="Pfam" id="PF22672"/>
    </source>
</evidence>
<feature type="domain" description="Duffy-binding-like" evidence="3">
    <location>
        <begin position="1659"/>
        <end position="1802"/>
    </location>
</feature>
<evidence type="ECO:0000259" key="4">
    <source>
        <dbReference type="Pfam" id="PF05424"/>
    </source>
</evidence>
<feature type="domain" description="Plasmodium falciparum erythrocyte membrane protein-1 N-terminal segment" evidence="6">
    <location>
        <begin position="14"/>
        <end position="49"/>
    </location>
</feature>
<evidence type="ECO:0000313" key="9">
    <source>
        <dbReference type="EMBL" id="SOV84010.1"/>
    </source>
</evidence>
<feature type="domain" description="Duffy-binding-like" evidence="8">
    <location>
        <begin position="1407"/>
        <end position="1548"/>
    </location>
</feature>
<feature type="region of interest" description="Disordered" evidence="2">
    <location>
        <begin position="1220"/>
        <end position="1251"/>
    </location>
</feature>
<feature type="domain" description="Duffy-antigen binding" evidence="4">
    <location>
        <begin position="2357"/>
        <end position="2541"/>
    </location>
</feature>
<feature type="domain" description="Duffy-binding-like" evidence="3">
    <location>
        <begin position="573"/>
        <end position="716"/>
    </location>
</feature>
<feature type="coiled-coil region" evidence="1">
    <location>
        <begin position="379"/>
        <end position="438"/>
    </location>
</feature>
<organism evidence="9 10">
    <name type="scientific">Plasmodium reichenowi</name>
    <dbReference type="NCBI Taxonomy" id="5854"/>
    <lineage>
        <taxon>Eukaryota</taxon>
        <taxon>Sar</taxon>
        <taxon>Alveolata</taxon>
        <taxon>Apicomplexa</taxon>
        <taxon>Aconoidasida</taxon>
        <taxon>Haemosporida</taxon>
        <taxon>Plasmodiidae</taxon>
        <taxon>Plasmodium</taxon>
        <taxon>Plasmodium (Laverania)</taxon>
    </lineage>
</organism>
<feature type="compositionally biased region" description="Polar residues" evidence="2">
    <location>
        <begin position="1917"/>
        <end position="1926"/>
    </location>
</feature>
<dbReference type="InterPro" id="IPR008602">
    <property type="entry name" value="Duffy-antigen-binding"/>
</dbReference>
<dbReference type="FunFam" id="1.10.1900.40:FF:000001">
    <property type="entry name" value="Erythrocyte membrane protein 1"/>
    <property type="match status" value="1"/>
</dbReference>
<evidence type="ECO:0000259" key="3">
    <source>
        <dbReference type="Pfam" id="PF03011"/>
    </source>
</evidence>